<feature type="transmembrane region" description="Helical" evidence="1">
    <location>
        <begin position="184"/>
        <end position="200"/>
    </location>
</feature>
<feature type="transmembrane region" description="Helical" evidence="1">
    <location>
        <begin position="109"/>
        <end position="129"/>
    </location>
</feature>
<keyword evidence="1" id="KW-0472">Membrane</keyword>
<evidence type="ECO:0008006" key="4">
    <source>
        <dbReference type="Google" id="ProtNLM"/>
    </source>
</evidence>
<evidence type="ECO:0000256" key="1">
    <source>
        <dbReference type="SAM" id="Phobius"/>
    </source>
</evidence>
<evidence type="ECO:0000313" key="3">
    <source>
        <dbReference type="Proteomes" id="UP000318288"/>
    </source>
</evidence>
<feature type="transmembrane region" description="Helical" evidence="1">
    <location>
        <begin position="294"/>
        <end position="312"/>
    </location>
</feature>
<dbReference type="OrthoDB" id="241905at2"/>
<accession>A0A5C6FGW7</accession>
<reference evidence="2 3" key="1">
    <citation type="submission" date="2019-02" db="EMBL/GenBank/DDBJ databases">
        <title>Deep-cultivation of Planctomycetes and their phenomic and genomic characterization uncovers novel biology.</title>
        <authorList>
            <person name="Wiegand S."/>
            <person name="Jogler M."/>
            <person name="Boedeker C."/>
            <person name="Pinto D."/>
            <person name="Vollmers J."/>
            <person name="Rivas-Marin E."/>
            <person name="Kohn T."/>
            <person name="Peeters S.H."/>
            <person name="Heuer A."/>
            <person name="Rast P."/>
            <person name="Oberbeckmann S."/>
            <person name="Bunk B."/>
            <person name="Jeske O."/>
            <person name="Meyerdierks A."/>
            <person name="Storesund J.E."/>
            <person name="Kallscheuer N."/>
            <person name="Luecker S."/>
            <person name="Lage O.M."/>
            <person name="Pohl T."/>
            <person name="Merkel B.J."/>
            <person name="Hornburger P."/>
            <person name="Mueller R.-W."/>
            <person name="Bruemmer F."/>
            <person name="Labrenz M."/>
            <person name="Spormann A.M."/>
            <person name="Op Den Camp H."/>
            <person name="Overmann J."/>
            <person name="Amann R."/>
            <person name="Jetten M.S.M."/>
            <person name="Mascher T."/>
            <person name="Medema M.H."/>
            <person name="Devos D.P."/>
            <person name="Kaster A.-K."/>
            <person name="Ovreas L."/>
            <person name="Rohde M."/>
            <person name="Galperin M.Y."/>
            <person name="Jogler C."/>
        </authorList>
    </citation>
    <scope>NUCLEOTIDE SEQUENCE [LARGE SCALE GENOMIC DNA]</scope>
    <source>
        <strain evidence="2 3">Poly51</strain>
    </source>
</reference>
<organism evidence="2 3">
    <name type="scientific">Rubripirellula tenax</name>
    <dbReference type="NCBI Taxonomy" id="2528015"/>
    <lineage>
        <taxon>Bacteria</taxon>
        <taxon>Pseudomonadati</taxon>
        <taxon>Planctomycetota</taxon>
        <taxon>Planctomycetia</taxon>
        <taxon>Pirellulales</taxon>
        <taxon>Pirellulaceae</taxon>
        <taxon>Rubripirellula</taxon>
    </lineage>
</organism>
<dbReference type="Proteomes" id="UP000318288">
    <property type="component" value="Unassembled WGS sequence"/>
</dbReference>
<feature type="transmembrane region" description="Helical" evidence="1">
    <location>
        <begin position="251"/>
        <end position="273"/>
    </location>
</feature>
<feature type="transmembrane region" description="Helical" evidence="1">
    <location>
        <begin position="324"/>
        <end position="344"/>
    </location>
</feature>
<keyword evidence="3" id="KW-1185">Reference proteome</keyword>
<comment type="caution">
    <text evidence="2">The sequence shown here is derived from an EMBL/GenBank/DDBJ whole genome shotgun (WGS) entry which is preliminary data.</text>
</comment>
<protein>
    <recommendedName>
        <fullName evidence="4">Glycosyltransferase RgtA/B/C/D-like domain-containing protein</fullName>
    </recommendedName>
</protein>
<keyword evidence="1" id="KW-1133">Transmembrane helix</keyword>
<dbReference type="AlphaFoldDB" id="A0A5C6FGW7"/>
<evidence type="ECO:0000313" key="2">
    <source>
        <dbReference type="EMBL" id="TWU59414.1"/>
    </source>
</evidence>
<feature type="transmembrane region" description="Helical" evidence="1">
    <location>
        <begin position="161"/>
        <end position="178"/>
    </location>
</feature>
<sequence>MSSSRLESIGLFAAASVVVAIAVAIRIPSLSESFWVDELHSAWCVWGSFADVLPRAQAGNQSPVYFAGLWAWKQVVGDSELALRLSSVIAVAIASSVICVGIGDWTKSVAAGTAAGLTLALESNSLFFGTELRPFAWVILLASVATVCFVRLASTGSREESWATWFTLVASVLIAMVIQPTSLGVLAWLPITLCLAWTWRDRSSMVDFDGRSVVLAIVTVASMWAMWQITLGQSWQRRGVWATFASATDPWQIWGAWSWFWLAILPLLVVVIVTWIPSRSNDRVGRVTVSRNRVTVVVVGLAIIATSVYWLVSWSGFLPVWHRRYFIAVLPMLAVGVGGAVGSVRASFRGSKWITAAALLVGLLWQQGTLDRVTQSPGGALVVRGEDWRSATAWIRENASPDDRIYLDAGLIEARERSIANANYSERRYLNYPILGPYSVGLPVQPAGPAWDEVPWDGDKTVVLLTRRPARQISLSSFPNATIHRFGGVSVIRLSVTY</sequence>
<dbReference type="EMBL" id="SJPW01000002">
    <property type="protein sequence ID" value="TWU59414.1"/>
    <property type="molecule type" value="Genomic_DNA"/>
</dbReference>
<proteinExistence type="predicted"/>
<name>A0A5C6FGW7_9BACT</name>
<keyword evidence="1" id="KW-0812">Transmembrane</keyword>
<feature type="transmembrane region" description="Helical" evidence="1">
    <location>
        <begin position="81"/>
        <end position="102"/>
    </location>
</feature>
<dbReference type="RefSeq" id="WP_146457005.1">
    <property type="nucleotide sequence ID" value="NZ_SJPW01000002.1"/>
</dbReference>
<feature type="transmembrane region" description="Helical" evidence="1">
    <location>
        <begin position="135"/>
        <end position="154"/>
    </location>
</feature>
<feature type="transmembrane region" description="Helical" evidence="1">
    <location>
        <begin position="212"/>
        <end position="231"/>
    </location>
</feature>
<gene>
    <name evidence="2" type="ORF">Poly51_22020</name>
</gene>